<keyword evidence="5" id="KW-0411">Iron-sulfur</keyword>
<keyword evidence="2" id="KW-0479">Metal-binding</keyword>
<dbReference type="PROSITE" id="PS00570">
    <property type="entry name" value="RING_HYDROXYL_ALPHA"/>
    <property type="match status" value="1"/>
</dbReference>
<dbReference type="GO" id="GO:0051537">
    <property type="term" value="F:2 iron, 2 sulfur cluster binding"/>
    <property type="evidence" value="ECO:0007669"/>
    <property type="project" value="UniProtKB-KW"/>
</dbReference>
<dbReference type="GO" id="GO:0005506">
    <property type="term" value="F:iron ion binding"/>
    <property type="evidence" value="ECO:0007669"/>
    <property type="project" value="InterPro"/>
</dbReference>
<feature type="domain" description="Rieske" evidence="6">
    <location>
        <begin position="9"/>
        <end position="112"/>
    </location>
</feature>
<dbReference type="CDD" id="cd03469">
    <property type="entry name" value="Rieske_RO_Alpha_N"/>
    <property type="match status" value="1"/>
</dbReference>
<dbReference type="RefSeq" id="WP_281799817.1">
    <property type="nucleotide sequence ID" value="NZ_BSEC01000001.1"/>
</dbReference>
<keyword evidence="8" id="KW-1185">Reference proteome</keyword>
<evidence type="ECO:0000256" key="5">
    <source>
        <dbReference type="ARBA" id="ARBA00023014"/>
    </source>
</evidence>
<dbReference type="InterPro" id="IPR044043">
    <property type="entry name" value="VanA_C_cat"/>
</dbReference>
<evidence type="ECO:0000256" key="3">
    <source>
        <dbReference type="ARBA" id="ARBA00023002"/>
    </source>
</evidence>
<dbReference type="SUPFAM" id="SSF50022">
    <property type="entry name" value="ISP domain"/>
    <property type="match status" value="1"/>
</dbReference>
<dbReference type="AlphaFoldDB" id="A0A9W6GQL2"/>
<keyword evidence="1" id="KW-0001">2Fe-2S</keyword>
<dbReference type="InterPro" id="IPR017941">
    <property type="entry name" value="Rieske_2Fe-2S"/>
</dbReference>
<dbReference type="InterPro" id="IPR015881">
    <property type="entry name" value="ARHD_Rieske_2Fe_2S"/>
</dbReference>
<accession>A0A9W6GQL2</accession>
<dbReference type="Proteomes" id="UP001144323">
    <property type="component" value="Unassembled WGS sequence"/>
</dbReference>
<evidence type="ECO:0000313" key="7">
    <source>
        <dbReference type="EMBL" id="GLI91262.1"/>
    </source>
</evidence>
<keyword evidence="4" id="KW-0408">Iron</keyword>
<name>A0A9W6GQL2_9HYPH</name>
<dbReference type="PROSITE" id="PS51296">
    <property type="entry name" value="RIESKE"/>
    <property type="match status" value="1"/>
</dbReference>
<dbReference type="GO" id="GO:0016491">
    <property type="term" value="F:oxidoreductase activity"/>
    <property type="evidence" value="ECO:0007669"/>
    <property type="project" value="UniProtKB-KW"/>
</dbReference>
<dbReference type="SUPFAM" id="SSF55961">
    <property type="entry name" value="Bet v1-like"/>
    <property type="match status" value="1"/>
</dbReference>
<dbReference type="Gene3D" id="3.90.380.10">
    <property type="entry name" value="Naphthalene 1,2-dioxygenase Alpha Subunit, Chain A, domain 1"/>
    <property type="match status" value="1"/>
</dbReference>
<dbReference type="InterPro" id="IPR036922">
    <property type="entry name" value="Rieske_2Fe-2S_sf"/>
</dbReference>
<evidence type="ECO:0000259" key="6">
    <source>
        <dbReference type="PROSITE" id="PS51296"/>
    </source>
</evidence>
<proteinExistence type="predicted"/>
<dbReference type="Pfam" id="PF19112">
    <property type="entry name" value="VanA_C"/>
    <property type="match status" value="1"/>
</dbReference>
<evidence type="ECO:0000256" key="1">
    <source>
        <dbReference type="ARBA" id="ARBA00022714"/>
    </source>
</evidence>
<evidence type="ECO:0000313" key="8">
    <source>
        <dbReference type="Proteomes" id="UP001144323"/>
    </source>
</evidence>
<protein>
    <submittedName>
        <fullName evidence="7">Oxidase</fullName>
    </submittedName>
</protein>
<reference evidence="7" key="1">
    <citation type="journal article" date="2023" name="Int. J. Syst. Evol. Microbiol.">
        <title>Methylocystis iwaonis sp. nov., a type II methane-oxidizing bacterium from surface soil of a rice paddy field in Japan, and emended description of the genus Methylocystis (ex Whittenbury et al. 1970) Bowman et al. 1993.</title>
        <authorList>
            <person name="Kaise H."/>
            <person name="Sawadogo J.B."/>
            <person name="Alam M.S."/>
            <person name="Ueno C."/>
            <person name="Dianou D."/>
            <person name="Shinjo R."/>
            <person name="Asakawa S."/>
        </authorList>
    </citation>
    <scope>NUCLEOTIDE SEQUENCE</scope>
    <source>
        <strain evidence="7">LMG27198</strain>
    </source>
</reference>
<dbReference type="Gene3D" id="2.102.10.10">
    <property type="entry name" value="Rieske [2Fe-2S] iron-sulphur domain"/>
    <property type="match status" value="1"/>
</dbReference>
<dbReference type="EMBL" id="BSEC01000001">
    <property type="protein sequence ID" value="GLI91262.1"/>
    <property type="molecule type" value="Genomic_DNA"/>
</dbReference>
<comment type="caution">
    <text evidence="7">The sequence shown here is derived from an EMBL/GenBank/DDBJ whole genome shotgun (WGS) entry which is preliminary data.</text>
</comment>
<keyword evidence="3" id="KW-0560">Oxidoreductase</keyword>
<dbReference type="PANTHER" id="PTHR21266">
    <property type="entry name" value="IRON-SULFUR DOMAIN CONTAINING PROTEIN"/>
    <property type="match status" value="1"/>
</dbReference>
<evidence type="ECO:0000256" key="4">
    <source>
        <dbReference type="ARBA" id="ARBA00023004"/>
    </source>
</evidence>
<dbReference type="PANTHER" id="PTHR21266:SF60">
    <property type="entry name" value="3-KETOSTEROID-9-ALPHA-MONOOXYGENASE, OXYGENASE COMPONENT"/>
    <property type="match status" value="1"/>
</dbReference>
<dbReference type="Pfam" id="PF00355">
    <property type="entry name" value="Rieske"/>
    <property type="match status" value="1"/>
</dbReference>
<dbReference type="InterPro" id="IPR050584">
    <property type="entry name" value="Cholesterol_7-desaturase"/>
</dbReference>
<sequence>MFTNFANVWTPVAVAGDLKPARPLGLRIAGERVVLFRDAAGQSGALIDRCPHRGVALSLGKVVRGEIECPFHGWRFDRAGGNCGVPWNPDAKRELLGATALPLREAAGLLWLYTGLAPTAEPDISESFAQPNVTVCAQSVIWNVHWTRVMENMLDMPHLPFVHRRTIGKELTGIVAGARMDMTVEDRPYGWRISNAVDGVERPGRLDYRFPNMMELLIDPPGRLLRLMVACIPEDDRRTRLLLLTLRDFARSPLLNPVFRLMNARIAREDRAIVESSLPPEVPPPGEEASVRTDAPTLAFRRLYRQKLLGSDACPAQSKA</sequence>
<evidence type="ECO:0000256" key="2">
    <source>
        <dbReference type="ARBA" id="ARBA00022723"/>
    </source>
</evidence>
<gene>
    <name evidence="7" type="ORF">LMG27198_02540</name>
</gene>
<organism evidence="7 8">
    <name type="scientific">Methylocystis echinoides</name>
    <dbReference type="NCBI Taxonomy" id="29468"/>
    <lineage>
        <taxon>Bacteria</taxon>
        <taxon>Pseudomonadati</taxon>
        <taxon>Pseudomonadota</taxon>
        <taxon>Alphaproteobacteria</taxon>
        <taxon>Hyphomicrobiales</taxon>
        <taxon>Methylocystaceae</taxon>
        <taxon>Methylocystis</taxon>
    </lineage>
</organism>